<evidence type="ECO:0000313" key="6">
    <source>
        <dbReference type="EMBL" id="CAB4972725.1"/>
    </source>
</evidence>
<dbReference type="Gene3D" id="3.40.50.720">
    <property type="entry name" value="NAD(P)-binding Rossmann-like Domain"/>
    <property type="match status" value="1"/>
</dbReference>
<evidence type="ECO:0000313" key="5">
    <source>
        <dbReference type="EMBL" id="CAB4789422.1"/>
    </source>
</evidence>
<dbReference type="PANTHER" id="PTHR11092">
    <property type="entry name" value="SUGAR NUCLEOTIDE EPIMERASE RELATED"/>
    <property type="match status" value="1"/>
</dbReference>
<evidence type="ECO:0000313" key="7">
    <source>
        <dbReference type="EMBL" id="CAB5129069.1"/>
    </source>
</evidence>
<evidence type="ECO:0000259" key="1">
    <source>
        <dbReference type="Pfam" id="PF01370"/>
    </source>
</evidence>
<dbReference type="CDD" id="cd05242">
    <property type="entry name" value="SDR_a8"/>
    <property type="match status" value="1"/>
</dbReference>
<dbReference type="EMBL" id="CAEZZV010000219">
    <property type="protein sequence ID" value="CAB4789422.1"/>
    <property type="molecule type" value="Genomic_DNA"/>
</dbReference>
<accession>A0A6J7VXW7</accession>
<dbReference type="InterPro" id="IPR013549">
    <property type="entry name" value="DUF1731"/>
</dbReference>
<dbReference type="SUPFAM" id="SSF51735">
    <property type="entry name" value="NAD(P)-binding Rossmann-fold domains"/>
    <property type="match status" value="1"/>
</dbReference>
<dbReference type="Pfam" id="PF01370">
    <property type="entry name" value="Epimerase"/>
    <property type="match status" value="1"/>
</dbReference>
<dbReference type="AlphaFoldDB" id="A0A6J7VXW7"/>
<protein>
    <submittedName>
        <fullName evidence="7">Unannotated protein</fullName>
    </submittedName>
</protein>
<feature type="domain" description="DUF1731" evidence="2">
    <location>
        <begin position="250"/>
        <end position="298"/>
    </location>
</feature>
<dbReference type="InterPro" id="IPR036291">
    <property type="entry name" value="NAD(P)-bd_dom_sf"/>
</dbReference>
<gene>
    <name evidence="3" type="ORF">UFOPK1421_00412</name>
    <name evidence="4" type="ORF">UFOPK1820_00370</name>
    <name evidence="5" type="ORF">UFOPK2921_01351</name>
    <name evidence="6" type="ORF">UFOPK3889_00719</name>
    <name evidence="7" type="ORF">UFOPK4422_01209</name>
</gene>
<proteinExistence type="predicted"/>
<dbReference type="PANTHER" id="PTHR11092:SF0">
    <property type="entry name" value="EPIMERASE FAMILY PROTEIN SDR39U1"/>
    <property type="match status" value="1"/>
</dbReference>
<evidence type="ECO:0000313" key="3">
    <source>
        <dbReference type="EMBL" id="CAB4536851.1"/>
    </source>
</evidence>
<dbReference type="EMBL" id="CAEZUK010000040">
    <property type="protein sequence ID" value="CAB4595167.1"/>
    <property type="molecule type" value="Genomic_DNA"/>
</dbReference>
<dbReference type="NCBIfam" id="TIGR01777">
    <property type="entry name" value="yfcH"/>
    <property type="match status" value="1"/>
</dbReference>
<dbReference type="EMBL" id="CAEZSL010000030">
    <property type="protein sequence ID" value="CAB4536851.1"/>
    <property type="molecule type" value="Genomic_DNA"/>
</dbReference>
<feature type="domain" description="NAD-dependent epimerase/dehydratase" evidence="1">
    <location>
        <begin position="6"/>
        <end position="218"/>
    </location>
</feature>
<evidence type="ECO:0000313" key="4">
    <source>
        <dbReference type="EMBL" id="CAB4595167.1"/>
    </source>
</evidence>
<dbReference type="InterPro" id="IPR010099">
    <property type="entry name" value="SDR39U1"/>
</dbReference>
<evidence type="ECO:0000259" key="2">
    <source>
        <dbReference type="Pfam" id="PF08338"/>
    </source>
</evidence>
<dbReference type="EMBL" id="CAFBRX010000133">
    <property type="protein sequence ID" value="CAB5129069.1"/>
    <property type="molecule type" value="Genomic_DNA"/>
</dbReference>
<sequence length="303" mass="31833">MTSRTIAITGASGLIGTALANHLTARGDRVLKFTRTGRSSDTTIAWNPASGQIDGTRLSGVDAVVHLAGAGIGDKRWTAEYKREILESRTKSTALLAQAMADLSDGPKILLSGSAIGIYGASETLTFDEQSQNGSTFLADVCQQWEAATDPASKVGIRVAHLRTGIVLSPAGGALAKLLPLFKIGAGGKMGTGKQWQSWISIDDEIAAIDFLLSANVTGAVNLTAPQPVTQGEFTKVLAKVLHRPSFMPVPSFGPKLLLGGELADALLFTGQKVLPRILQGAGYSFIHSDLESALRSLLQRPS</sequence>
<dbReference type="InterPro" id="IPR001509">
    <property type="entry name" value="Epimerase_deHydtase"/>
</dbReference>
<dbReference type="EMBL" id="CAFBNZ010000127">
    <property type="protein sequence ID" value="CAB4972725.1"/>
    <property type="molecule type" value="Genomic_DNA"/>
</dbReference>
<name>A0A6J7VXW7_9ZZZZ</name>
<organism evidence="7">
    <name type="scientific">freshwater metagenome</name>
    <dbReference type="NCBI Taxonomy" id="449393"/>
    <lineage>
        <taxon>unclassified sequences</taxon>
        <taxon>metagenomes</taxon>
        <taxon>ecological metagenomes</taxon>
    </lineage>
</organism>
<reference evidence="7" key="1">
    <citation type="submission" date="2020-05" db="EMBL/GenBank/DDBJ databases">
        <authorList>
            <person name="Chiriac C."/>
            <person name="Salcher M."/>
            <person name="Ghai R."/>
            <person name="Kavagutti S V."/>
        </authorList>
    </citation>
    <scope>NUCLEOTIDE SEQUENCE</scope>
</reference>
<dbReference type="Pfam" id="PF08338">
    <property type="entry name" value="DUF1731"/>
    <property type="match status" value="1"/>
</dbReference>